<keyword evidence="2" id="KW-1185">Reference proteome</keyword>
<sequence>MTPHRFPADLLALQKTREETCAQLAHTPAGAGTAALRRALVLLDLRLATHPYWASPAQWRTGAAELRRTARTQDERLARTRP</sequence>
<reference evidence="1 2" key="1">
    <citation type="submission" date="2015-06" db="EMBL/GenBank/DDBJ databases">
        <title>Recapitulation of the evolution of biosynthetic gene clusters reveals hidden chemical diversity on bacterial genomes.</title>
        <authorList>
            <person name="Cruz-Morales P."/>
            <person name="Martinez-Guerrero C."/>
            <person name="Morales-Escalante M.A."/>
            <person name="Yanez-Guerra L.A."/>
            <person name="Kopp J.F."/>
            <person name="Feldmann J."/>
            <person name="Ramos-Aboites H.E."/>
            <person name="Barona-Gomez F."/>
        </authorList>
    </citation>
    <scope>NUCLEOTIDE SEQUENCE [LARGE SCALE GENOMIC DNA]</scope>
    <source>
        <strain evidence="1 2">ATCC 31245</strain>
    </source>
</reference>
<organism evidence="1 2">
    <name type="scientific">Streptomyces roseus</name>
    <dbReference type="NCBI Taxonomy" id="66430"/>
    <lineage>
        <taxon>Bacteria</taxon>
        <taxon>Bacillati</taxon>
        <taxon>Actinomycetota</taxon>
        <taxon>Actinomycetes</taxon>
        <taxon>Kitasatosporales</taxon>
        <taxon>Streptomycetaceae</taxon>
        <taxon>Streptomyces</taxon>
    </lineage>
</organism>
<evidence type="ECO:0000313" key="1">
    <source>
        <dbReference type="EMBL" id="KMO96057.1"/>
    </source>
</evidence>
<dbReference type="EMBL" id="LFML01000079">
    <property type="protein sequence ID" value="KMO96057.1"/>
    <property type="molecule type" value="Genomic_DNA"/>
</dbReference>
<protein>
    <submittedName>
        <fullName evidence="1">Uncharacterized protein</fullName>
    </submittedName>
</protein>
<dbReference type="OrthoDB" id="4269933at2"/>
<dbReference type="Proteomes" id="UP000035932">
    <property type="component" value="Unassembled WGS sequence"/>
</dbReference>
<proteinExistence type="predicted"/>
<gene>
    <name evidence="1" type="ORF">ACS04_20455</name>
</gene>
<comment type="caution">
    <text evidence="1">The sequence shown here is derived from an EMBL/GenBank/DDBJ whole genome shotgun (WGS) entry which is preliminary data.</text>
</comment>
<dbReference type="PATRIC" id="fig|66430.4.peg.6930"/>
<name>A0A0J6XP77_9ACTN</name>
<evidence type="ECO:0000313" key="2">
    <source>
        <dbReference type="Proteomes" id="UP000035932"/>
    </source>
</evidence>
<accession>A0A0J6XP77</accession>
<dbReference type="RefSeq" id="WP_048478108.1">
    <property type="nucleotide sequence ID" value="NZ_JBIRUD010000036.1"/>
</dbReference>
<dbReference type="AlphaFoldDB" id="A0A0J6XP77"/>